<feature type="non-terminal residue" evidence="2">
    <location>
        <position position="1"/>
    </location>
</feature>
<sequence>SLHPSMTAASRMSSGIVWIRDELQTLAYGRVGATIMLSIIPVIILFVVFRNFFIKGLSEGMLKG</sequence>
<evidence type="ECO:0000313" key="2">
    <source>
        <dbReference type="EMBL" id="GAH29973.1"/>
    </source>
</evidence>
<organism evidence="2">
    <name type="scientific">marine sediment metagenome</name>
    <dbReference type="NCBI Taxonomy" id="412755"/>
    <lineage>
        <taxon>unclassified sequences</taxon>
        <taxon>metagenomes</taxon>
        <taxon>ecological metagenomes</taxon>
    </lineage>
</organism>
<feature type="transmembrane region" description="Helical" evidence="1">
    <location>
        <begin position="31"/>
        <end position="53"/>
    </location>
</feature>
<proteinExistence type="predicted"/>
<reference evidence="2" key="1">
    <citation type="journal article" date="2014" name="Front. Microbiol.">
        <title>High frequency of phylogenetically diverse reductive dehalogenase-homologous genes in deep subseafloor sedimentary metagenomes.</title>
        <authorList>
            <person name="Kawai M."/>
            <person name="Futagami T."/>
            <person name="Toyoda A."/>
            <person name="Takaki Y."/>
            <person name="Nishi S."/>
            <person name="Hori S."/>
            <person name="Arai W."/>
            <person name="Tsubouchi T."/>
            <person name="Morono Y."/>
            <person name="Uchiyama I."/>
            <person name="Ito T."/>
            <person name="Fujiyama A."/>
            <person name="Inagaki F."/>
            <person name="Takami H."/>
        </authorList>
    </citation>
    <scope>NUCLEOTIDE SEQUENCE</scope>
    <source>
        <strain evidence="2">Expedition CK06-06</strain>
    </source>
</reference>
<protein>
    <submittedName>
        <fullName evidence="2">Uncharacterized protein</fullName>
    </submittedName>
</protein>
<accession>X1GAF2</accession>
<dbReference type="EMBL" id="BARU01001180">
    <property type="protein sequence ID" value="GAH29973.1"/>
    <property type="molecule type" value="Genomic_DNA"/>
</dbReference>
<name>X1GAF2_9ZZZZ</name>
<evidence type="ECO:0000256" key="1">
    <source>
        <dbReference type="SAM" id="Phobius"/>
    </source>
</evidence>
<gene>
    <name evidence="2" type="ORF">S03H2_03246</name>
</gene>
<keyword evidence="1" id="KW-1133">Transmembrane helix</keyword>
<keyword evidence="1" id="KW-0812">Transmembrane</keyword>
<comment type="caution">
    <text evidence="2">The sequence shown here is derived from an EMBL/GenBank/DDBJ whole genome shotgun (WGS) entry which is preliminary data.</text>
</comment>
<keyword evidence="1" id="KW-0472">Membrane</keyword>
<dbReference type="AlphaFoldDB" id="X1GAF2"/>